<sequence length="163" mass="17437">MTKFTVTTGLLSAAIILLNVGVAQQAQASVDNEVIQLVNQARSQGRVCGNQRFASARPLSANGSLTRAAQVHSADMAGRRQMSHTGSNGSSVGKRAKQAGYQWRGIAENVAVGYKSANAVVQGWLNSPGHCKNIMNPNYNEGGVSAVQGRDNKLYWTMVYGRR</sequence>
<dbReference type="EMBL" id="JACJTQ010000012">
    <property type="protein sequence ID" value="MBD2692089.1"/>
    <property type="molecule type" value="Genomic_DNA"/>
</dbReference>
<dbReference type="PANTHER" id="PTHR31157">
    <property type="entry name" value="SCP DOMAIN-CONTAINING PROTEIN"/>
    <property type="match status" value="1"/>
</dbReference>
<reference evidence="4 5" key="1">
    <citation type="journal article" date="2020" name="ISME J.">
        <title>Comparative genomics reveals insights into cyanobacterial evolution and habitat adaptation.</title>
        <authorList>
            <person name="Chen M.Y."/>
            <person name="Teng W.K."/>
            <person name="Zhao L."/>
            <person name="Hu C.X."/>
            <person name="Zhou Y.K."/>
            <person name="Han B.P."/>
            <person name="Song L.R."/>
            <person name="Shu W.S."/>
        </authorList>
    </citation>
    <scope>NUCLEOTIDE SEQUENCE [LARGE SCALE GENOMIC DNA]</scope>
    <source>
        <strain evidence="4 5">FACHB-362</strain>
    </source>
</reference>
<evidence type="ECO:0000256" key="1">
    <source>
        <dbReference type="SAM" id="MobiDB-lite"/>
    </source>
</evidence>
<protein>
    <submittedName>
        <fullName evidence="4">CAP domain-containing protein</fullName>
    </submittedName>
</protein>
<dbReference type="PANTHER" id="PTHR31157:SF1">
    <property type="entry name" value="SCP DOMAIN-CONTAINING PROTEIN"/>
    <property type="match status" value="1"/>
</dbReference>
<proteinExistence type="predicted"/>
<organism evidence="4 5">
    <name type="scientific">Anabaena catenula FACHB-362</name>
    <dbReference type="NCBI Taxonomy" id="2692877"/>
    <lineage>
        <taxon>Bacteria</taxon>
        <taxon>Bacillati</taxon>
        <taxon>Cyanobacteriota</taxon>
        <taxon>Cyanophyceae</taxon>
        <taxon>Nostocales</taxon>
        <taxon>Nostocaceae</taxon>
        <taxon>Anabaena</taxon>
    </lineage>
</organism>
<feature type="region of interest" description="Disordered" evidence="1">
    <location>
        <begin position="75"/>
        <end position="94"/>
    </location>
</feature>
<gene>
    <name evidence="4" type="ORF">H6G68_10025</name>
</gene>
<comment type="caution">
    <text evidence="4">The sequence shown here is derived from an EMBL/GenBank/DDBJ whole genome shotgun (WGS) entry which is preliminary data.</text>
</comment>
<evidence type="ECO:0000313" key="5">
    <source>
        <dbReference type="Proteomes" id="UP000660381"/>
    </source>
</evidence>
<feature type="signal peptide" evidence="2">
    <location>
        <begin position="1"/>
        <end position="28"/>
    </location>
</feature>
<feature type="domain" description="SCP" evidence="3">
    <location>
        <begin position="36"/>
        <end position="160"/>
    </location>
</feature>
<dbReference type="Pfam" id="PF00188">
    <property type="entry name" value="CAP"/>
    <property type="match status" value="1"/>
</dbReference>
<keyword evidence="2" id="KW-0732">Signal</keyword>
<dbReference type="InterPro" id="IPR035940">
    <property type="entry name" value="CAP_sf"/>
</dbReference>
<evidence type="ECO:0000259" key="3">
    <source>
        <dbReference type="Pfam" id="PF00188"/>
    </source>
</evidence>
<dbReference type="CDD" id="cd05379">
    <property type="entry name" value="CAP_bacterial"/>
    <property type="match status" value="1"/>
</dbReference>
<dbReference type="Gene3D" id="3.40.33.10">
    <property type="entry name" value="CAP"/>
    <property type="match status" value="1"/>
</dbReference>
<dbReference type="Proteomes" id="UP000660381">
    <property type="component" value="Unassembled WGS sequence"/>
</dbReference>
<evidence type="ECO:0000313" key="4">
    <source>
        <dbReference type="EMBL" id="MBD2692089.1"/>
    </source>
</evidence>
<accession>A0ABR8J3R1</accession>
<keyword evidence="5" id="KW-1185">Reference proteome</keyword>
<evidence type="ECO:0000256" key="2">
    <source>
        <dbReference type="SAM" id="SignalP"/>
    </source>
</evidence>
<feature type="chain" id="PRO_5047130730" evidence="2">
    <location>
        <begin position="29"/>
        <end position="163"/>
    </location>
</feature>
<dbReference type="SUPFAM" id="SSF55797">
    <property type="entry name" value="PR-1-like"/>
    <property type="match status" value="1"/>
</dbReference>
<dbReference type="InterPro" id="IPR014044">
    <property type="entry name" value="CAP_dom"/>
</dbReference>
<name>A0ABR8J3R1_9NOST</name>
<dbReference type="RefSeq" id="WP_190906513.1">
    <property type="nucleotide sequence ID" value="NZ_JACJTQ010000012.1"/>
</dbReference>